<proteinExistence type="inferred from homology"/>
<dbReference type="CDD" id="cd07043">
    <property type="entry name" value="STAS_anti-anti-sigma_factors"/>
    <property type="match status" value="1"/>
</dbReference>
<protein>
    <recommendedName>
        <fullName evidence="2">Anti-sigma factor antagonist</fullName>
    </recommendedName>
</protein>
<sequence length="128" mass="13710">MTFAVDVADLGGRQILVTVSGEIDYATAPDLRAAISEAIDTLNPTRIRVDLARVTLLDSTGIGILVVAYRISRQMGIDFSVYNQNALVDRVLTAVGVRDLLCPPAAPAQQLVPRSRSTLTDRAEDSAV</sequence>
<evidence type="ECO:0000313" key="5">
    <source>
        <dbReference type="Proteomes" id="UP000622552"/>
    </source>
</evidence>
<dbReference type="Gene3D" id="3.30.750.24">
    <property type="entry name" value="STAS domain"/>
    <property type="match status" value="1"/>
</dbReference>
<feature type="domain" description="STAS" evidence="3">
    <location>
        <begin position="15"/>
        <end position="101"/>
    </location>
</feature>
<organism evidence="4 5">
    <name type="scientific">Longispora fulva</name>
    <dbReference type="NCBI Taxonomy" id="619741"/>
    <lineage>
        <taxon>Bacteria</taxon>
        <taxon>Bacillati</taxon>
        <taxon>Actinomycetota</taxon>
        <taxon>Actinomycetes</taxon>
        <taxon>Micromonosporales</taxon>
        <taxon>Micromonosporaceae</taxon>
        <taxon>Longispora</taxon>
    </lineage>
</organism>
<keyword evidence="5" id="KW-1185">Reference proteome</keyword>
<gene>
    <name evidence="4" type="ORF">IW245_007156</name>
</gene>
<dbReference type="PANTHER" id="PTHR33495:SF2">
    <property type="entry name" value="ANTI-SIGMA FACTOR ANTAGONIST TM_1081-RELATED"/>
    <property type="match status" value="1"/>
</dbReference>
<evidence type="ECO:0000256" key="2">
    <source>
        <dbReference type="RuleBase" id="RU003749"/>
    </source>
</evidence>
<dbReference type="Proteomes" id="UP000622552">
    <property type="component" value="Unassembled WGS sequence"/>
</dbReference>
<evidence type="ECO:0000256" key="1">
    <source>
        <dbReference type="ARBA" id="ARBA00009013"/>
    </source>
</evidence>
<evidence type="ECO:0000313" key="4">
    <source>
        <dbReference type="EMBL" id="MBG6140962.1"/>
    </source>
</evidence>
<dbReference type="InterPro" id="IPR003658">
    <property type="entry name" value="Anti-sigma_ant"/>
</dbReference>
<comment type="caution">
    <text evidence="4">The sequence shown here is derived from an EMBL/GenBank/DDBJ whole genome shotgun (WGS) entry which is preliminary data.</text>
</comment>
<name>A0A8J7GPE8_9ACTN</name>
<dbReference type="InterPro" id="IPR002645">
    <property type="entry name" value="STAS_dom"/>
</dbReference>
<evidence type="ECO:0000259" key="3">
    <source>
        <dbReference type="PROSITE" id="PS50801"/>
    </source>
</evidence>
<dbReference type="PROSITE" id="PS50801">
    <property type="entry name" value="STAS"/>
    <property type="match status" value="1"/>
</dbReference>
<dbReference type="EMBL" id="JADOUF010000001">
    <property type="protein sequence ID" value="MBG6140962.1"/>
    <property type="molecule type" value="Genomic_DNA"/>
</dbReference>
<dbReference type="SUPFAM" id="SSF52091">
    <property type="entry name" value="SpoIIaa-like"/>
    <property type="match status" value="1"/>
</dbReference>
<dbReference type="Pfam" id="PF01740">
    <property type="entry name" value="STAS"/>
    <property type="match status" value="1"/>
</dbReference>
<comment type="similarity">
    <text evidence="1 2">Belongs to the anti-sigma-factor antagonist family.</text>
</comment>
<dbReference type="GO" id="GO:0043856">
    <property type="term" value="F:anti-sigma factor antagonist activity"/>
    <property type="evidence" value="ECO:0007669"/>
    <property type="project" value="InterPro"/>
</dbReference>
<accession>A0A8J7GPE8</accession>
<dbReference type="NCBIfam" id="TIGR00377">
    <property type="entry name" value="ant_ant_sig"/>
    <property type="match status" value="1"/>
</dbReference>
<dbReference type="AlphaFoldDB" id="A0A8J7GPE8"/>
<dbReference type="PANTHER" id="PTHR33495">
    <property type="entry name" value="ANTI-SIGMA FACTOR ANTAGONIST TM_1081-RELATED-RELATED"/>
    <property type="match status" value="1"/>
</dbReference>
<dbReference type="RefSeq" id="WP_197007453.1">
    <property type="nucleotide sequence ID" value="NZ_BONS01000019.1"/>
</dbReference>
<dbReference type="InterPro" id="IPR036513">
    <property type="entry name" value="STAS_dom_sf"/>
</dbReference>
<reference evidence="4" key="1">
    <citation type="submission" date="2020-11" db="EMBL/GenBank/DDBJ databases">
        <title>Sequencing the genomes of 1000 actinobacteria strains.</title>
        <authorList>
            <person name="Klenk H.-P."/>
        </authorList>
    </citation>
    <scope>NUCLEOTIDE SEQUENCE</scope>
    <source>
        <strain evidence="4">DSM 45356</strain>
    </source>
</reference>